<evidence type="ECO:0000256" key="1">
    <source>
        <dbReference type="SAM" id="MobiDB-lite"/>
    </source>
</evidence>
<dbReference type="RefSeq" id="XP_013341885.1">
    <property type="nucleotide sequence ID" value="XM_013486431.1"/>
</dbReference>
<dbReference type="GeneID" id="25364828"/>
<organism evidence="2 3">
    <name type="scientific">Aureobasidium subglaciale (strain EXF-2481)</name>
    <name type="common">Aureobasidium pullulans var. subglaciale</name>
    <dbReference type="NCBI Taxonomy" id="1043005"/>
    <lineage>
        <taxon>Eukaryota</taxon>
        <taxon>Fungi</taxon>
        <taxon>Dikarya</taxon>
        <taxon>Ascomycota</taxon>
        <taxon>Pezizomycotina</taxon>
        <taxon>Dothideomycetes</taxon>
        <taxon>Dothideomycetidae</taxon>
        <taxon>Dothideales</taxon>
        <taxon>Saccotheciaceae</taxon>
        <taxon>Aureobasidium</taxon>
    </lineage>
</organism>
<protein>
    <submittedName>
        <fullName evidence="2">Uncharacterized protein</fullName>
    </submittedName>
</protein>
<dbReference type="InParanoid" id="A0A074YGN0"/>
<keyword evidence="3" id="KW-1185">Reference proteome</keyword>
<reference evidence="2 3" key="1">
    <citation type="journal article" date="2014" name="BMC Genomics">
        <title>Genome sequencing of four Aureobasidium pullulans varieties: biotechnological potential, stress tolerance, and description of new species.</title>
        <authorList>
            <person name="Gostin Ar C."/>
            <person name="Ohm R.A."/>
            <person name="Kogej T."/>
            <person name="Sonjak S."/>
            <person name="Turk M."/>
            <person name="Zajc J."/>
            <person name="Zalar P."/>
            <person name="Grube M."/>
            <person name="Sun H."/>
            <person name="Han J."/>
            <person name="Sharma A."/>
            <person name="Chiniquy J."/>
            <person name="Ngan C.Y."/>
            <person name="Lipzen A."/>
            <person name="Barry K."/>
            <person name="Grigoriev I.V."/>
            <person name="Gunde-Cimerman N."/>
        </authorList>
    </citation>
    <scope>NUCLEOTIDE SEQUENCE [LARGE SCALE GENOMIC DNA]</scope>
    <source>
        <strain evidence="2 3">EXF-2481</strain>
    </source>
</reference>
<sequence>MQQQGGLFIIKFVIKREATAVPQVQPLPSKDKDHANDWTRERSISLSFPTRDDNLPCSHNRRRLCLTIQQHPAVTPYDPHQRNRDTHGQAQRDGLTGSGGGAHQTRTQKAKCHHQILKSCSHSRGRPRVVHTKTNQRLLLPVFLLFASAFETEQFVLLSGPPVSALLYSCCPPLFFPFDKIMWTSNPAMRLFHSCILLLLSPPCLCCYPLSVPRTPCCGWGTYEGKKLRHRFDARVWIR</sequence>
<evidence type="ECO:0000313" key="2">
    <source>
        <dbReference type="EMBL" id="KEQ93242.1"/>
    </source>
</evidence>
<dbReference type="EMBL" id="KL584766">
    <property type="protein sequence ID" value="KEQ93242.1"/>
    <property type="molecule type" value="Genomic_DNA"/>
</dbReference>
<feature type="region of interest" description="Disordered" evidence="1">
    <location>
        <begin position="74"/>
        <end position="105"/>
    </location>
</feature>
<dbReference type="AlphaFoldDB" id="A0A074YGN0"/>
<evidence type="ECO:0000313" key="3">
    <source>
        <dbReference type="Proteomes" id="UP000030641"/>
    </source>
</evidence>
<dbReference type="Proteomes" id="UP000030641">
    <property type="component" value="Unassembled WGS sequence"/>
</dbReference>
<name>A0A074YGN0_AURSE</name>
<gene>
    <name evidence="2" type="ORF">AUEXF2481DRAFT_332847</name>
</gene>
<dbReference type="HOGENOM" id="CLU_1160915_0_0_1"/>
<accession>A0A074YGN0</accession>
<proteinExistence type="predicted"/>